<proteinExistence type="predicted"/>
<dbReference type="Proteomes" id="UP000240883">
    <property type="component" value="Unassembled WGS sequence"/>
</dbReference>
<protein>
    <submittedName>
        <fullName evidence="2">Uncharacterized protein</fullName>
    </submittedName>
</protein>
<feature type="region of interest" description="Disordered" evidence="1">
    <location>
        <begin position="97"/>
        <end position="125"/>
    </location>
</feature>
<dbReference type="AlphaFoldDB" id="A0A2T2NFX1"/>
<accession>A0A2T2NFX1</accession>
<dbReference type="EMBL" id="KZ678138">
    <property type="protein sequence ID" value="PSN64334.1"/>
    <property type="molecule type" value="Genomic_DNA"/>
</dbReference>
<name>A0A2T2NFX1_CORCC</name>
<gene>
    <name evidence="2" type="ORF">BS50DRAFT_70678</name>
</gene>
<evidence type="ECO:0000256" key="1">
    <source>
        <dbReference type="SAM" id="MobiDB-lite"/>
    </source>
</evidence>
<reference evidence="2 3" key="1">
    <citation type="journal article" date="2018" name="Front. Microbiol.">
        <title>Genome-Wide Analysis of Corynespora cassiicola Leaf Fall Disease Putative Effectors.</title>
        <authorList>
            <person name="Lopez D."/>
            <person name="Ribeiro S."/>
            <person name="Label P."/>
            <person name="Fumanal B."/>
            <person name="Venisse J.S."/>
            <person name="Kohler A."/>
            <person name="de Oliveira R.R."/>
            <person name="Labutti K."/>
            <person name="Lipzen A."/>
            <person name="Lail K."/>
            <person name="Bauer D."/>
            <person name="Ohm R.A."/>
            <person name="Barry K.W."/>
            <person name="Spatafora J."/>
            <person name="Grigoriev I.V."/>
            <person name="Martin F.M."/>
            <person name="Pujade-Renaud V."/>
        </authorList>
    </citation>
    <scope>NUCLEOTIDE SEQUENCE [LARGE SCALE GENOMIC DNA]</scope>
    <source>
        <strain evidence="2 3">Philippines</strain>
    </source>
</reference>
<sequence>MLCHLMLAAGEVPHQSDRLGNYSSSQAEEIISTRCGCTEPPVDAFCPCRCCGRCLLHQSVLRASMASFGANIGCCVLILERPLMARRATWRPLAASMPGRALKPREQRTQRAVRSGSPPSRQHEPWTCSPVCRFLRRPQVDPQRRGPSRLHDENSHNKPCLLRMKPRWVGASSSPSCPLRGGALWLSRGGLLEGCFFFVNGSVYR</sequence>
<evidence type="ECO:0000313" key="2">
    <source>
        <dbReference type="EMBL" id="PSN64334.1"/>
    </source>
</evidence>
<evidence type="ECO:0000313" key="3">
    <source>
        <dbReference type="Proteomes" id="UP000240883"/>
    </source>
</evidence>
<keyword evidence="3" id="KW-1185">Reference proteome</keyword>
<organism evidence="2 3">
    <name type="scientific">Corynespora cassiicola Philippines</name>
    <dbReference type="NCBI Taxonomy" id="1448308"/>
    <lineage>
        <taxon>Eukaryota</taxon>
        <taxon>Fungi</taxon>
        <taxon>Dikarya</taxon>
        <taxon>Ascomycota</taxon>
        <taxon>Pezizomycotina</taxon>
        <taxon>Dothideomycetes</taxon>
        <taxon>Pleosporomycetidae</taxon>
        <taxon>Pleosporales</taxon>
        <taxon>Corynesporascaceae</taxon>
        <taxon>Corynespora</taxon>
    </lineage>
</organism>